<keyword evidence="1" id="KW-0547">Nucleotide-binding</keyword>
<dbReference type="Pfam" id="PF05970">
    <property type="entry name" value="PIF1"/>
    <property type="match status" value="1"/>
</dbReference>
<dbReference type="OrthoDB" id="6141723at2759"/>
<keyword evidence="1 3" id="KW-0347">Helicase</keyword>
<dbReference type="InterPro" id="IPR010285">
    <property type="entry name" value="DNA_helicase_pif1-like_DEAD"/>
</dbReference>
<accession>A0A7D9I5V1</accession>
<dbReference type="EC" id="5.6.2.3" evidence="1"/>
<dbReference type="GO" id="GO:0006281">
    <property type="term" value="P:DNA repair"/>
    <property type="evidence" value="ECO:0007669"/>
    <property type="project" value="UniProtKB-KW"/>
</dbReference>
<gene>
    <name evidence="3" type="ORF">PACLA_8A067031</name>
</gene>
<comment type="cofactor">
    <cofactor evidence="1">
        <name>Mg(2+)</name>
        <dbReference type="ChEBI" id="CHEBI:18420"/>
    </cofactor>
</comment>
<comment type="catalytic activity">
    <reaction evidence="1">
        <text>ATP + H2O = ADP + phosphate + H(+)</text>
        <dbReference type="Rhea" id="RHEA:13065"/>
        <dbReference type="ChEBI" id="CHEBI:15377"/>
        <dbReference type="ChEBI" id="CHEBI:15378"/>
        <dbReference type="ChEBI" id="CHEBI:30616"/>
        <dbReference type="ChEBI" id="CHEBI:43474"/>
        <dbReference type="ChEBI" id="CHEBI:456216"/>
        <dbReference type="EC" id="5.6.2.3"/>
    </reaction>
</comment>
<dbReference type="GO" id="GO:0006310">
    <property type="term" value="P:DNA recombination"/>
    <property type="evidence" value="ECO:0007669"/>
    <property type="project" value="UniProtKB-KW"/>
</dbReference>
<dbReference type="Proteomes" id="UP001152795">
    <property type="component" value="Unassembled WGS sequence"/>
</dbReference>
<comment type="caution">
    <text evidence="3">The sequence shown here is derived from an EMBL/GenBank/DDBJ whole genome shotgun (WGS) entry which is preliminary data.</text>
</comment>
<dbReference type="SUPFAM" id="SSF52540">
    <property type="entry name" value="P-loop containing nucleoside triphosphate hydrolases"/>
    <property type="match status" value="1"/>
</dbReference>
<comment type="similarity">
    <text evidence="1">Belongs to the helicase family.</text>
</comment>
<keyword evidence="1" id="KW-0233">DNA recombination</keyword>
<proteinExistence type="inferred from homology"/>
<reference evidence="3" key="1">
    <citation type="submission" date="2020-04" db="EMBL/GenBank/DDBJ databases">
        <authorList>
            <person name="Alioto T."/>
            <person name="Alioto T."/>
            <person name="Gomez Garrido J."/>
        </authorList>
    </citation>
    <scope>NUCLEOTIDE SEQUENCE</scope>
    <source>
        <strain evidence="3">A484AB</strain>
    </source>
</reference>
<keyword evidence="1" id="KW-0234">DNA repair</keyword>
<keyword evidence="4" id="KW-1185">Reference proteome</keyword>
<dbReference type="AlphaFoldDB" id="A0A7D9I5V1"/>
<dbReference type="InterPro" id="IPR027417">
    <property type="entry name" value="P-loop_NTPase"/>
</dbReference>
<keyword evidence="1" id="KW-0378">Hydrolase</keyword>
<dbReference type="PANTHER" id="PTHR47642:SF8">
    <property type="entry name" value="ATP-DEPENDENT DNA HELICASE"/>
    <property type="match status" value="1"/>
</dbReference>
<protein>
    <recommendedName>
        <fullName evidence="1">ATP-dependent DNA helicase</fullName>
        <ecNumber evidence="1">5.6.2.3</ecNumber>
    </recommendedName>
</protein>
<dbReference type="EMBL" id="CACRXK020003312">
    <property type="protein sequence ID" value="CAB3998263.1"/>
    <property type="molecule type" value="Genomic_DNA"/>
</dbReference>
<evidence type="ECO:0000259" key="2">
    <source>
        <dbReference type="Pfam" id="PF05970"/>
    </source>
</evidence>
<organism evidence="3 4">
    <name type="scientific">Paramuricea clavata</name>
    <name type="common">Red gorgonian</name>
    <name type="synonym">Violescent sea-whip</name>
    <dbReference type="NCBI Taxonomy" id="317549"/>
    <lineage>
        <taxon>Eukaryota</taxon>
        <taxon>Metazoa</taxon>
        <taxon>Cnidaria</taxon>
        <taxon>Anthozoa</taxon>
        <taxon>Octocorallia</taxon>
        <taxon>Malacalcyonacea</taxon>
        <taxon>Plexauridae</taxon>
        <taxon>Paramuricea</taxon>
    </lineage>
</organism>
<dbReference type="GO" id="GO:0043139">
    <property type="term" value="F:5'-3' DNA helicase activity"/>
    <property type="evidence" value="ECO:0007669"/>
    <property type="project" value="UniProtKB-EC"/>
</dbReference>
<keyword evidence="1" id="KW-0227">DNA damage</keyword>
<dbReference type="GO" id="GO:0000723">
    <property type="term" value="P:telomere maintenance"/>
    <property type="evidence" value="ECO:0007669"/>
    <property type="project" value="InterPro"/>
</dbReference>
<evidence type="ECO:0000313" key="3">
    <source>
        <dbReference type="EMBL" id="CAB3998263.1"/>
    </source>
</evidence>
<dbReference type="GO" id="GO:0016787">
    <property type="term" value="F:hydrolase activity"/>
    <property type="evidence" value="ECO:0007669"/>
    <property type="project" value="UniProtKB-KW"/>
</dbReference>
<dbReference type="PANTHER" id="PTHR47642">
    <property type="entry name" value="ATP-DEPENDENT DNA HELICASE"/>
    <property type="match status" value="1"/>
</dbReference>
<keyword evidence="1" id="KW-0067">ATP-binding</keyword>
<feature type="domain" description="DNA helicase Pif1-like DEAD-box helicase" evidence="2">
    <location>
        <begin position="4"/>
        <end position="80"/>
    </location>
</feature>
<name>A0A7D9I5V1_PARCT</name>
<dbReference type="GO" id="GO:0005524">
    <property type="term" value="F:ATP binding"/>
    <property type="evidence" value="ECO:0007669"/>
    <property type="project" value="UniProtKB-KW"/>
</dbReference>
<dbReference type="InterPro" id="IPR051055">
    <property type="entry name" value="PIF1_helicase"/>
</dbReference>
<sequence length="164" mass="19269">MGIKEPFGGLNVITVGDLFQLKPVFDHWIFEYSNESYNALASNLWQQYFQMFELPQVMRQREDKDFAEILKWIREGKHTEIDIRVLKERILTLNSERPDYPITSTHLFSTNMAVDEHNHEIFHKSTNEKVQVKGIDIILGDLSNDLKERVKKQIPNDPSKTMGY</sequence>
<evidence type="ECO:0000256" key="1">
    <source>
        <dbReference type="RuleBase" id="RU363044"/>
    </source>
</evidence>
<evidence type="ECO:0000313" key="4">
    <source>
        <dbReference type="Proteomes" id="UP001152795"/>
    </source>
</evidence>